<protein>
    <submittedName>
        <fullName evidence="2">Uncharacterized protein</fullName>
    </submittedName>
</protein>
<dbReference type="Proteomes" id="UP000242188">
    <property type="component" value="Unassembled WGS sequence"/>
</dbReference>
<accession>A0A210R118</accession>
<keyword evidence="3" id="KW-1185">Reference proteome</keyword>
<organism evidence="2 3">
    <name type="scientific">Mizuhopecten yessoensis</name>
    <name type="common">Japanese scallop</name>
    <name type="synonym">Patinopecten yessoensis</name>
    <dbReference type="NCBI Taxonomy" id="6573"/>
    <lineage>
        <taxon>Eukaryota</taxon>
        <taxon>Metazoa</taxon>
        <taxon>Spiralia</taxon>
        <taxon>Lophotrochozoa</taxon>
        <taxon>Mollusca</taxon>
        <taxon>Bivalvia</taxon>
        <taxon>Autobranchia</taxon>
        <taxon>Pteriomorphia</taxon>
        <taxon>Pectinida</taxon>
        <taxon>Pectinoidea</taxon>
        <taxon>Pectinidae</taxon>
        <taxon>Mizuhopecten</taxon>
    </lineage>
</organism>
<dbReference type="OrthoDB" id="6110043at2759"/>
<evidence type="ECO:0000313" key="3">
    <source>
        <dbReference type="Proteomes" id="UP000242188"/>
    </source>
</evidence>
<name>A0A210R118_MIZYE</name>
<gene>
    <name evidence="2" type="ORF">KP79_PYT04395</name>
</gene>
<evidence type="ECO:0000313" key="2">
    <source>
        <dbReference type="EMBL" id="OWF54672.1"/>
    </source>
</evidence>
<evidence type="ECO:0000256" key="1">
    <source>
        <dbReference type="SAM" id="MobiDB-lite"/>
    </source>
</evidence>
<feature type="compositionally biased region" description="Basic residues" evidence="1">
    <location>
        <begin position="365"/>
        <end position="401"/>
    </location>
</feature>
<reference evidence="2 3" key="1">
    <citation type="journal article" date="2017" name="Nat. Ecol. Evol.">
        <title>Scallop genome provides insights into evolution of bilaterian karyotype and development.</title>
        <authorList>
            <person name="Wang S."/>
            <person name="Zhang J."/>
            <person name="Jiao W."/>
            <person name="Li J."/>
            <person name="Xun X."/>
            <person name="Sun Y."/>
            <person name="Guo X."/>
            <person name="Huan P."/>
            <person name="Dong B."/>
            <person name="Zhang L."/>
            <person name="Hu X."/>
            <person name="Sun X."/>
            <person name="Wang J."/>
            <person name="Zhao C."/>
            <person name="Wang Y."/>
            <person name="Wang D."/>
            <person name="Huang X."/>
            <person name="Wang R."/>
            <person name="Lv J."/>
            <person name="Li Y."/>
            <person name="Zhang Z."/>
            <person name="Liu B."/>
            <person name="Lu W."/>
            <person name="Hui Y."/>
            <person name="Liang J."/>
            <person name="Zhou Z."/>
            <person name="Hou R."/>
            <person name="Li X."/>
            <person name="Liu Y."/>
            <person name="Li H."/>
            <person name="Ning X."/>
            <person name="Lin Y."/>
            <person name="Zhao L."/>
            <person name="Xing Q."/>
            <person name="Dou J."/>
            <person name="Li Y."/>
            <person name="Mao J."/>
            <person name="Guo H."/>
            <person name="Dou H."/>
            <person name="Li T."/>
            <person name="Mu C."/>
            <person name="Jiang W."/>
            <person name="Fu Q."/>
            <person name="Fu X."/>
            <person name="Miao Y."/>
            <person name="Liu J."/>
            <person name="Yu Q."/>
            <person name="Li R."/>
            <person name="Liao H."/>
            <person name="Li X."/>
            <person name="Kong Y."/>
            <person name="Jiang Z."/>
            <person name="Chourrout D."/>
            <person name="Li R."/>
            <person name="Bao Z."/>
        </authorList>
    </citation>
    <scope>NUCLEOTIDE SEQUENCE [LARGE SCALE GENOMIC DNA]</scope>
    <source>
        <strain evidence="2 3">PY_sf001</strain>
    </source>
</reference>
<proteinExistence type="predicted"/>
<dbReference type="EMBL" id="NEDP02000942">
    <property type="protein sequence ID" value="OWF54672.1"/>
    <property type="molecule type" value="Genomic_DNA"/>
</dbReference>
<feature type="region of interest" description="Disordered" evidence="1">
    <location>
        <begin position="357"/>
        <end position="401"/>
    </location>
</feature>
<comment type="caution">
    <text evidence="2">The sequence shown here is derived from an EMBL/GenBank/DDBJ whole genome shotgun (WGS) entry which is preliminary data.</text>
</comment>
<sequence length="401" mass="45114">MALIGPRTEDSHAPYIASGFYSITGLTLCDNTKKTHSLSQSNFPRSDICNDRPSCVDGKRCSFAKLSCRPGYSIYDPEVQGLHSSEIGTCTGQTIHLLIDTTECYWTNACTVKFPEVPIIVKHLDGDEDCRGKCIHAVHVRKWQCIKDTVIHQMCDDSTSFILGQTVDGRQGVVRSHEDWPFQYNNHVVPGGVTECNKTFHPHLSGVSDGFTRLALSVVFLDIRPQYETLRAVSDSKVVVFKNTDKSAVHVFPEGKKVVLSLRKVGGIYKKERQLGRSGFVICFRFLKKGESPRGDDVCGDVFKPNRKDAKCVNCKYRKRGKKIREYCGGDIPGVRVYNVTLANSKAKKQIKDGCSPWTMVDKPCKKRKKPLDKRRPKVRRRTRKKKKNRGQGKKRGGSRG</sequence>
<dbReference type="AlphaFoldDB" id="A0A210R118"/>